<proteinExistence type="predicted"/>
<name>A0A4R5PMJ2_9HYPH</name>
<dbReference type="SUPFAM" id="SSF48452">
    <property type="entry name" value="TPR-like"/>
    <property type="match status" value="1"/>
</dbReference>
<dbReference type="Gene3D" id="1.25.40.10">
    <property type="entry name" value="Tetratricopeptide repeat domain"/>
    <property type="match status" value="2"/>
</dbReference>
<evidence type="ECO:0000256" key="4">
    <source>
        <dbReference type="SAM" id="SignalP"/>
    </source>
</evidence>
<dbReference type="AlphaFoldDB" id="A0A4R5PMJ2"/>
<dbReference type="RefSeq" id="WP_133282954.1">
    <property type="nucleotide sequence ID" value="NZ_SMSI01000001.1"/>
</dbReference>
<evidence type="ECO:0000256" key="3">
    <source>
        <dbReference type="PROSITE-ProRule" id="PRU00339"/>
    </source>
</evidence>
<evidence type="ECO:0000256" key="2">
    <source>
        <dbReference type="ARBA" id="ARBA00022803"/>
    </source>
</evidence>
<evidence type="ECO:0000256" key="1">
    <source>
        <dbReference type="ARBA" id="ARBA00022737"/>
    </source>
</evidence>
<keyword evidence="6" id="KW-1185">Reference proteome</keyword>
<dbReference type="Pfam" id="PF13432">
    <property type="entry name" value="TPR_16"/>
    <property type="match status" value="1"/>
</dbReference>
<dbReference type="SMART" id="SM00028">
    <property type="entry name" value="TPR"/>
    <property type="match status" value="7"/>
</dbReference>
<evidence type="ECO:0000313" key="5">
    <source>
        <dbReference type="EMBL" id="TDH38119.1"/>
    </source>
</evidence>
<dbReference type="Proteomes" id="UP000295131">
    <property type="component" value="Unassembled WGS sequence"/>
</dbReference>
<protein>
    <submittedName>
        <fullName evidence="5">Tetratricopeptide repeat protein</fullName>
    </submittedName>
</protein>
<dbReference type="NCBIfam" id="TIGR04390">
    <property type="entry name" value="OMP_YaiO_dom"/>
    <property type="match status" value="1"/>
</dbReference>
<gene>
    <name evidence="5" type="ORF">E2A64_03045</name>
</gene>
<dbReference type="InterPro" id="IPR051012">
    <property type="entry name" value="CellSynth/LPSAsmb/PSIAsmb"/>
</dbReference>
<reference evidence="5 6" key="1">
    <citation type="journal article" date="2013" name="Int. J. Syst. Evol. Microbiol.">
        <title>Hoeflea suaedae sp. nov., an endophytic bacterium isolated from the root of the halophyte Suaeda maritima.</title>
        <authorList>
            <person name="Chung E.J."/>
            <person name="Park J.A."/>
            <person name="Pramanik P."/>
            <person name="Bibi F."/>
            <person name="Jeon C.O."/>
            <person name="Chung Y.R."/>
        </authorList>
    </citation>
    <scope>NUCLEOTIDE SEQUENCE [LARGE SCALE GENOMIC DNA]</scope>
    <source>
        <strain evidence="5 6">YC6898</strain>
    </source>
</reference>
<feature type="repeat" description="TPR" evidence="3">
    <location>
        <begin position="303"/>
        <end position="336"/>
    </location>
</feature>
<evidence type="ECO:0000313" key="6">
    <source>
        <dbReference type="Proteomes" id="UP000295131"/>
    </source>
</evidence>
<dbReference type="InterPro" id="IPR030887">
    <property type="entry name" value="Beta-barrel_YaiO"/>
</dbReference>
<feature type="repeat" description="TPR" evidence="3">
    <location>
        <begin position="61"/>
        <end position="94"/>
    </location>
</feature>
<dbReference type="PROSITE" id="PS50005">
    <property type="entry name" value="TPR"/>
    <property type="match status" value="5"/>
</dbReference>
<feature type="repeat" description="TPR" evidence="3">
    <location>
        <begin position="201"/>
        <end position="234"/>
    </location>
</feature>
<keyword evidence="1" id="KW-0677">Repeat</keyword>
<dbReference type="InterPro" id="IPR011990">
    <property type="entry name" value="TPR-like_helical_dom_sf"/>
</dbReference>
<keyword evidence="4" id="KW-0732">Signal</keyword>
<accession>A0A4R5PMJ2</accession>
<dbReference type="OrthoDB" id="8038200at2"/>
<dbReference type="EMBL" id="SMSI01000001">
    <property type="protein sequence ID" value="TDH38119.1"/>
    <property type="molecule type" value="Genomic_DNA"/>
</dbReference>
<dbReference type="PANTHER" id="PTHR45586:SF1">
    <property type="entry name" value="LIPOPOLYSACCHARIDE ASSEMBLY PROTEIN B"/>
    <property type="match status" value="1"/>
</dbReference>
<feature type="repeat" description="TPR" evidence="3">
    <location>
        <begin position="27"/>
        <end position="60"/>
    </location>
</feature>
<dbReference type="Pfam" id="PF14559">
    <property type="entry name" value="TPR_19"/>
    <property type="match status" value="2"/>
</dbReference>
<dbReference type="PANTHER" id="PTHR45586">
    <property type="entry name" value="TPR REPEAT-CONTAINING PROTEIN PA4667"/>
    <property type="match status" value="1"/>
</dbReference>
<dbReference type="InterPro" id="IPR019734">
    <property type="entry name" value="TPR_rpt"/>
</dbReference>
<feature type="signal peptide" evidence="4">
    <location>
        <begin position="1"/>
        <end position="24"/>
    </location>
</feature>
<sequence>MGRATRIIVAGSLLAMAMYSPAGAQTADELYAQAVEARKAGATEDATSLLRRALELEPDNADALVQLGFALLAADDREGARSAFDKVLSIAPGYTDAKFGLAQLAFRDGDLVKADALNREVLSAQPDYADAAELAERISRARAGVIDSKPVRSPVVKTAAPLRAEPRPTALERATALRLEGRFALAEAEYRRALAADPGNTDALVGLGLVLAVNGDPDEAQRLFLRTLDIAPSYIDARAGLLRLALARDDVPGARGIVDDLSVAERENADIAVLAGRLLMREHSYRQARDMFQSVLERDPSNADALIGLGDAQQALGQYSSSRATFEKARALDPGSQAVLDRMTLADQPNWRLDLGTEYSTLSGDRPSWTDTIAAASYRLRPDTTLTVSGRLATRGDVEDVQLGLRVDHRFSTIVSAHGGISVTPDGDFLPDATIAGGLRIDIPTDTSVSPFLDVDLRHDRYSADSITTLAPGVGVQLGTRVTLYGRWIHSASQSGATADGYLVRADVNPFDRLGFFVGYSDAPEIDSAALIDTQTWFVGASLDLAEGLAFRINYSNESRTAFDRKTVGAGLSYRF</sequence>
<organism evidence="5 6">
    <name type="scientific">Pseudohoeflea suaedae</name>
    <dbReference type="NCBI Taxonomy" id="877384"/>
    <lineage>
        <taxon>Bacteria</taxon>
        <taxon>Pseudomonadati</taxon>
        <taxon>Pseudomonadota</taxon>
        <taxon>Alphaproteobacteria</taxon>
        <taxon>Hyphomicrobiales</taxon>
        <taxon>Rhizobiaceae</taxon>
        <taxon>Pseudohoeflea</taxon>
    </lineage>
</organism>
<feature type="repeat" description="TPR" evidence="3">
    <location>
        <begin position="269"/>
        <end position="302"/>
    </location>
</feature>
<feature type="chain" id="PRO_5020809392" evidence="4">
    <location>
        <begin position="25"/>
        <end position="576"/>
    </location>
</feature>
<keyword evidence="2 3" id="KW-0802">TPR repeat</keyword>
<comment type="caution">
    <text evidence="5">The sequence shown here is derived from an EMBL/GenBank/DDBJ whole genome shotgun (WGS) entry which is preliminary data.</text>
</comment>